<feature type="binding site" evidence="8">
    <location>
        <begin position="228"/>
        <end position="229"/>
    </location>
    <ligand>
        <name>substrate</name>
    </ligand>
</feature>
<gene>
    <name evidence="8 10" type="primary">dapF</name>
    <name evidence="10" type="ORF">CMASS_06285</name>
</gene>
<dbReference type="Gene3D" id="3.10.310.10">
    <property type="entry name" value="Diaminopimelate Epimerase, Chain A, domain 1"/>
    <property type="match status" value="2"/>
</dbReference>
<feature type="binding site" evidence="8">
    <location>
        <position position="80"/>
    </location>
    <ligand>
        <name>substrate</name>
    </ligand>
</feature>
<keyword evidence="11" id="KW-1185">Reference proteome</keyword>
<dbReference type="PANTHER" id="PTHR31689">
    <property type="entry name" value="DIAMINOPIMELATE EPIMERASE, CHLOROPLASTIC"/>
    <property type="match status" value="1"/>
</dbReference>
<evidence type="ECO:0000256" key="7">
    <source>
        <dbReference type="ARBA" id="ARBA00051712"/>
    </source>
</evidence>
<feature type="binding site" evidence="8">
    <location>
        <position position="165"/>
    </location>
    <ligand>
        <name>substrate</name>
    </ligand>
</feature>
<keyword evidence="6 8" id="KW-0413">Isomerase</keyword>
<feature type="active site" description="Proton donor" evidence="8">
    <location>
        <position position="89"/>
    </location>
</feature>
<feature type="binding site" evidence="8">
    <location>
        <position position="11"/>
    </location>
    <ligand>
        <name>substrate</name>
    </ligand>
</feature>
<feature type="site" description="Could be important to modulate the pK values of the two catalytic cysteine residues" evidence="8">
    <location>
        <position position="218"/>
    </location>
</feature>
<feature type="active site" description="Proton acceptor" evidence="8">
    <location>
        <position position="227"/>
    </location>
</feature>
<accession>A0ABY7U7K6</accession>
<dbReference type="EMBL" id="CP063189">
    <property type="protein sequence ID" value="WCZ32691.1"/>
    <property type="molecule type" value="Genomic_DNA"/>
</dbReference>
<feature type="site" description="Could be important to modulate the pK values of the two catalytic cysteine residues" evidence="8">
    <location>
        <position position="167"/>
    </location>
</feature>
<dbReference type="GO" id="GO:0008837">
    <property type="term" value="F:diaminopimelate epimerase activity"/>
    <property type="evidence" value="ECO:0007669"/>
    <property type="project" value="UniProtKB-EC"/>
</dbReference>
<dbReference type="HAMAP" id="MF_00197">
    <property type="entry name" value="DAP_epimerase"/>
    <property type="match status" value="1"/>
</dbReference>
<dbReference type="NCBIfam" id="TIGR00652">
    <property type="entry name" value="DapF"/>
    <property type="match status" value="1"/>
</dbReference>
<evidence type="ECO:0000256" key="3">
    <source>
        <dbReference type="ARBA" id="ARBA00013080"/>
    </source>
</evidence>
<dbReference type="InterPro" id="IPR018510">
    <property type="entry name" value="DAP_epimerase_AS"/>
</dbReference>
<dbReference type="PANTHER" id="PTHR31689:SF0">
    <property type="entry name" value="DIAMINOPIMELATE EPIMERASE"/>
    <property type="match status" value="1"/>
</dbReference>
<keyword evidence="4 8" id="KW-0028">Amino-acid biosynthesis</keyword>
<evidence type="ECO:0000256" key="4">
    <source>
        <dbReference type="ARBA" id="ARBA00022605"/>
    </source>
</evidence>
<comment type="caution">
    <text evidence="8">Lacks conserved residue(s) required for the propagation of feature annotation.</text>
</comment>
<evidence type="ECO:0000256" key="1">
    <source>
        <dbReference type="ARBA" id="ARBA00005196"/>
    </source>
</evidence>
<dbReference type="EC" id="5.1.1.7" evidence="3 8"/>
<comment type="similarity">
    <text evidence="2 8">Belongs to the diaminopimelate epimerase family.</text>
</comment>
<reference evidence="10 11" key="1">
    <citation type="submission" date="2020-10" db="EMBL/GenBank/DDBJ databases">
        <title>Complete genome sequence of Corynebacterium massiliense DSM 45435, type strain of Corynebacterium massiliense.</title>
        <authorList>
            <person name="Busche T."/>
            <person name="Kalinowski J."/>
            <person name="Ruckert C."/>
        </authorList>
    </citation>
    <scope>NUCLEOTIDE SEQUENCE [LARGE SCALE GENOMIC DNA]</scope>
    <source>
        <strain evidence="10 11">DSM 45435</strain>
    </source>
</reference>
<keyword evidence="8" id="KW-0963">Cytoplasm</keyword>
<dbReference type="RefSeq" id="WP_022862165.1">
    <property type="nucleotide sequence ID" value="NZ_ATVG01000001.1"/>
</dbReference>
<evidence type="ECO:0000313" key="10">
    <source>
        <dbReference type="EMBL" id="WCZ32691.1"/>
    </source>
</evidence>
<evidence type="ECO:0000256" key="6">
    <source>
        <dbReference type="ARBA" id="ARBA00023235"/>
    </source>
</evidence>
<feature type="active site" evidence="9">
    <location>
        <position position="89"/>
    </location>
</feature>
<dbReference type="SUPFAM" id="SSF54506">
    <property type="entry name" value="Diaminopimelate epimerase-like"/>
    <property type="match status" value="2"/>
</dbReference>
<dbReference type="PROSITE" id="PS01326">
    <property type="entry name" value="DAP_EPIMERASE"/>
    <property type="match status" value="1"/>
</dbReference>
<dbReference type="Pfam" id="PF01678">
    <property type="entry name" value="DAP_epimerase"/>
    <property type="match status" value="2"/>
</dbReference>
<feature type="binding site" evidence="8">
    <location>
        <begin position="218"/>
        <end position="219"/>
    </location>
    <ligand>
        <name>substrate</name>
    </ligand>
</feature>
<comment type="subunit">
    <text evidence="8">Homodimer.</text>
</comment>
<dbReference type="InterPro" id="IPR001653">
    <property type="entry name" value="DAP_epimerase_DapF"/>
</dbReference>
<evidence type="ECO:0000256" key="2">
    <source>
        <dbReference type="ARBA" id="ARBA00010219"/>
    </source>
</evidence>
<comment type="pathway">
    <text evidence="1 8">Amino-acid biosynthesis; L-lysine biosynthesis via DAP pathway; DL-2,6-diaminopimelate from LL-2,6-diaminopimelate: step 1/1.</text>
</comment>
<comment type="subcellular location">
    <subcellularLocation>
        <location evidence="8">Cytoplasm</location>
    </subcellularLocation>
</comment>
<keyword evidence="5 8" id="KW-0457">Lysine biosynthesis</keyword>
<comment type="function">
    <text evidence="8">Catalyzes the stereoinversion of LL-2,6-diaminopimelate (L,L-DAP) to meso-diaminopimelate (meso-DAP), a precursor of L-lysine and an essential component of the bacterial peptidoglycan.</text>
</comment>
<comment type="catalytic activity">
    <reaction evidence="7 8">
        <text>(2S,6S)-2,6-diaminopimelate = meso-2,6-diaminopimelate</text>
        <dbReference type="Rhea" id="RHEA:15393"/>
        <dbReference type="ChEBI" id="CHEBI:57609"/>
        <dbReference type="ChEBI" id="CHEBI:57791"/>
        <dbReference type="EC" id="5.1.1.7"/>
    </reaction>
</comment>
<dbReference type="Proteomes" id="UP001220064">
    <property type="component" value="Chromosome"/>
</dbReference>
<evidence type="ECO:0000256" key="5">
    <source>
        <dbReference type="ARBA" id="ARBA00023154"/>
    </source>
</evidence>
<sequence length="287" mass="29777">MDFAKGHGTHNDFVIIPDENAQLDLTAEVVSTLCDRRGGIGGDGVLRVARTGALVDAGELDAAGLGAGIERDTWFMDYRNADGSLAEMCGNGARVFAHWVRSRGLEEADTFVIGTRAGARKVTVSEFDDARAQVTVEMGEPKMLGISQARMAGRAFAGLGVDVGNPHLAAVIPGLTPDELDSWELVQPEFDADFFPTGVNVEIVTPLRDGAVSMRVYERGSGETMSCGTGTIAAAAAALADAEQGTGEVRVTVPGGEVAVEILEDGSRLTGPSAIVATGKTLGVVAS</sequence>
<proteinExistence type="inferred from homology"/>
<evidence type="ECO:0000256" key="9">
    <source>
        <dbReference type="PROSITE-ProRule" id="PRU10125"/>
    </source>
</evidence>
<organism evidence="10 11">
    <name type="scientific">Corynebacterium massiliense DSM 45435</name>
    <dbReference type="NCBI Taxonomy" id="1121364"/>
    <lineage>
        <taxon>Bacteria</taxon>
        <taxon>Bacillati</taxon>
        <taxon>Actinomycetota</taxon>
        <taxon>Actinomycetes</taxon>
        <taxon>Mycobacteriales</taxon>
        <taxon>Corynebacteriaceae</taxon>
        <taxon>Corynebacterium</taxon>
    </lineage>
</organism>
<feature type="binding site" evidence="8">
    <location>
        <begin position="90"/>
        <end position="91"/>
    </location>
    <ligand>
        <name>substrate</name>
    </ligand>
</feature>
<feature type="binding site" evidence="8">
    <location>
        <position position="200"/>
    </location>
    <ligand>
        <name>substrate</name>
    </ligand>
</feature>
<name>A0ABY7U7K6_9CORY</name>
<evidence type="ECO:0000313" key="11">
    <source>
        <dbReference type="Proteomes" id="UP001220064"/>
    </source>
</evidence>
<evidence type="ECO:0000256" key="8">
    <source>
        <dbReference type="HAMAP-Rule" id="MF_00197"/>
    </source>
</evidence>
<protein>
    <recommendedName>
        <fullName evidence="3 8">Diaminopimelate epimerase</fullName>
        <shortName evidence="8">DAP epimerase</shortName>
        <ecNumber evidence="3 8">5.1.1.7</ecNumber>
    </recommendedName>
    <alternativeName>
        <fullName evidence="8">PLP-independent amino acid racemase</fullName>
    </alternativeName>
</protein>